<protein>
    <submittedName>
        <fullName evidence="2">Uncharacterized protein</fullName>
    </submittedName>
</protein>
<proteinExistence type="predicted"/>
<evidence type="ECO:0000313" key="2">
    <source>
        <dbReference type="EMBL" id="CAJ1003388.1"/>
    </source>
</evidence>
<feature type="signal peptide" evidence="1">
    <location>
        <begin position="1"/>
        <end position="25"/>
    </location>
</feature>
<name>A0AA48M8U6_9BACL</name>
<dbReference type="KEGG" id="bayd:BSPP4475_13805"/>
<dbReference type="AlphaFoldDB" id="A0AA48M8U6"/>
<dbReference type="EMBL" id="OY569118">
    <property type="protein sequence ID" value="CAJ1003388.1"/>
    <property type="molecule type" value="Genomic_DNA"/>
</dbReference>
<feature type="chain" id="PRO_5041267006" evidence="1">
    <location>
        <begin position="26"/>
        <end position="115"/>
    </location>
</feature>
<accession>A0AA48M8U6</accession>
<evidence type="ECO:0000313" key="3">
    <source>
        <dbReference type="Proteomes" id="UP001189619"/>
    </source>
</evidence>
<dbReference type="RefSeq" id="WP_304414470.1">
    <property type="nucleotide sequence ID" value="NZ_OY569118.1"/>
</dbReference>
<sequence length="115" mass="12135">MRNVLIVTLFLCSALLWQPLQTATAAPPSELQIVVSVGPNADFLSTLSIRQKNGLAQIILRSPIGPASPLPNPSGQRSPSAPARFCTGMTAACTTKTGMLPCTCPTMRLLSWIGT</sequence>
<reference evidence="2" key="1">
    <citation type="submission" date="2023-07" db="EMBL/GenBank/DDBJ databases">
        <authorList>
            <person name="Ivanov I."/>
            <person name="Teneva D."/>
            <person name="Stoikov I."/>
        </authorList>
    </citation>
    <scope>NUCLEOTIDE SEQUENCE</scope>
    <source>
        <strain evidence="2">4475</strain>
    </source>
</reference>
<gene>
    <name evidence="2" type="ORF">BSPP4475_13805</name>
</gene>
<organism evidence="2 3">
    <name type="scientific">Brevibacillus aydinogluensis</name>
    <dbReference type="NCBI Taxonomy" id="927786"/>
    <lineage>
        <taxon>Bacteria</taxon>
        <taxon>Bacillati</taxon>
        <taxon>Bacillota</taxon>
        <taxon>Bacilli</taxon>
        <taxon>Bacillales</taxon>
        <taxon>Paenibacillaceae</taxon>
        <taxon>Brevibacillus</taxon>
    </lineage>
</organism>
<keyword evidence="1" id="KW-0732">Signal</keyword>
<keyword evidence="3" id="KW-1185">Reference proteome</keyword>
<dbReference type="Proteomes" id="UP001189619">
    <property type="component" value="Chromosome"/>
</dbReference>
<evidence type="ECO:0000256" key="1">
    <source>
        <dbReference type="SAM" id="SignalP"/>
    </source>
</evidence>